<dbReference type="Proteomes" id="UP000816034">
    <property type="component" value="Unassembled WGS sequence"/>
</dbReference>
<dbReference type="AlphaFoldDB" id="A0AA88GVC1"/>
<evidence type="ECO:0000313" key="2">
    <source>
        <dbReference type="Proteomes" id="UP000816034"/>
    </source>
</evidence>
<reference evidence="1 2" key="1">
    <citation type="journal article" date="2018" name="BMC Genomics">
        <title>The genome of Naegleria lovaniensis, the basis for a comparative approach to unravel pathogenicity factors of the human pathogenic amoeba N. fowleri.</title>
        <authorList>
            <person name="Liechti N."/>
            <person name="Schurch N."/>
            <person name="Bruggmann R."/>
            <person name="Wittwer M."/>
        </authorList>
    </citation>
    <scope>NUCLEOTIDE SEQUENCE [LARGE SCALE GENOMIC DNA]</scope>
    <source>
        <strain evidence="1 2">ATCC 30569</strain>
    </source>
</reference>
<dbReference type="RefSeq" id="XP_044553063.1">
    <property type="nucleotide sequence ID" value="XM_044690462.1"/>
</dbReference>
<dbReference type="GO" id="GO:0005739">
    <property type="term" value="C:mitochondrion"/>
    <property type="evidence" value="ECO:0007669"/>
    <property type="project" value="GOC"/>
</dbReference>
<comment type="caution">
    <text evidence="1">The sequence shown here is derived from an EMBL/GenBank/DDBJ whole genome shotgun (WGS) entry which is preliminary data.</text>
</comment>
<dbReference type="InterPro" id="IPR045298">
    <property type="entry name" value="Complex1_LYR_LYRM7"/>
</dbReference>
<keyword evidence="2" id="KW-1185">Reference proteome</keyword>
<dbReference type="PANTHER" id="PTHR47484">
    <property type="entry name" value="COMPLEX 1 PROTEIN CONTAINING PROTEIN, EXPRESSED"/>
    <property type="match status" value="1"/>
</dbReference>
<dbReference type="EMBL" id="PYSW02000008">
    <property type="protein sequence ID" value="KAG2389071.1"/>
    <property type="molecule type" value="Genomic_DNA"/>
</dbReference>
<proteinExistence type="predicted"/>
<dbReference type="GeneID" id="68106924"/>
<name>A0AA88GVC1_NAELO</name>
<dbReference type="PANTHER" id="PTHR47484:SF1">
    <property type="entry name" value="COMPLEX 1 PROTEIN CONTAINING PROTEIN, EXPRESSED"/>
    <property type="match status" value="1"/>
</dbReference>
<dbReference type="GO" id="GO:0034551">
    <property type="term" value="P:mitochondrial respiratory chain complex III assembly"/>
    <property type="evidence" value="ECO:0007669"/>
    <property type="project" value="InterPro"/>
</dbReference>
<protein>
    <submittedName>
        <fullName evidence="1">Uncharacterized protein</fullName>
    </submittedName>
</protein>
<dbReference type="CDD" id="cd20267">
    <property type="entry name" value="Complex1_LYR_LYRM7"/>
    <property type="match status" value="1"/>
</dbReference>
<gene>
    <name evidence="1" type="ORF">C9374_014471</name>
</gene>
<organism evidence="1 2">
    <name type="scientific">Naegleria lovaniensis</name>
    <name type="common">Amoeba</name>
    <dbReference type="NCBI Taxonomy" id="51637"/>
    <lineage>
        <taxon>Eukaryota</taxon>
        <taxon>Discoba</taxon>
        <taxon>Heterolobosea</taxon>
        <taxon>Tetramitia</taxon>
        <taxon>Eutetramitia</taxon>
        <taxon>Vahlkampfiidae</taxon>
        <taxon>Naegleria</taxon>
    </lineage>
</organism>
<accession>A0AA88GVC1</accession>
<sequence length="184" mass="21838">MSSMFSRMKKYDAAFKIRLLNDSFRRLETLKLYKEVLKFSKLFTWQDENGVMWGDLIKLSARQEIEASREEKDPQILAQALVNARMALDEMQEKFHAQQQKVQQQFTQHVNNTRMDSERNRTRSPLEIIQEREMMNKMGFDPNVHSPQHVDYSKIPIIQEDAKQHDNIPILTPDGIWDDKKKNN</sequence>
<evidence type="ECO:0000313" key="1">
    <source>
        <dbReference type="EMBL" id="KAG2389071.1"/>
    </source>
</evidence>